<dbReference type="InterPro" id="IPR003150">
    <property type="entry name" value="DNA-bd_RFX"/>
</dbReference>
<evidence type="ECO:0000256" key="2">
    <source>
        <dbReference type="SAM" id="MobiDB-lite"/>
    </source>
</evidence>
<evidence type="ECO:0000313" key="4">
    <source>
        <dbReference type="EMBL" id="CAD7645868.1"/>
    </source>
</evidence>
<dbReference type="OrthoDB" id="10056949at2759"/>
<feature type="compositionally biased region" description="Low complexity" evidence="2">
    <location>
        <begin position="340"/>
        <end position="353"/>
    </location>
</feature>
<dbReference type="InterPro" id="IPR036390">
    <property type="entry name" value="WH_DNA-bd_sf"/>
</dbReference>
<dbReference type="Pfam" id="PF02257">
    <property type="entry name" value="RFX_DNA_binding"/>
    <property type="match status" value="1"/>
</dbReference>
<dbReference type="PROSITE" id="PS51526">
    <property type="entry name" value="RFX_DBD"/>
    <property type="match status" value="1"/>
</dbReference>
<dbReference type="GO" id="GO:0000978">
    <property type="term" value="F:RNA polymerase II cis-regulatory region sequence-specific DNA binding"/>
    <property type="evidence" value="ECO:0007669"/>
    <property type="project" value="TreeGrafter"/>
</dbReference>
<dbReference type="Proteomes" id="UP000728032">
    <property type="component" value="Unassembled WGS sequence"/>
</dbReference>
<evidence type="ECO:0000313" key="5">
    <source>
        <dbReference type="Proteomes" id="UP000728032"/>
    </source>
</evidence>
<accession>A0A7R9LQ97</accession>
<evidence type="ECO:0000256" key="1">
    <source>
        <dbReference type="ARBA" id="ARBA00023125"/>
    </source>
</evidence>
<reference evidence="4" key="1">
    <citation type="submission" date="2020-11" db="EMBL/GenBank/DDBJ databases">
        <authorList>
            <person name="Tran Van P."/>
        </authorList>
    </citation>
    <scope>NUCLEOTIDE SEQUENCE</scope>
</reference>
<sequence length="353" mass="39742">MDGISVANGMNEQTAATLQWLQQYFYGRSSVSISRSSMYSMYGSFCQQNNYRPVCKATFGKFPFVTSKRLGARGQSKYHYYGIALKDNSQITSNNDCDYDKPVTRFSRNARLLNPNDYHAILHSMVSVTESPQSTPLECILDSALAHNYSQMRHYIIHFWQQLPNHVQIDLEVLKTLDLNLYSTLEDIYLRLDASLDQLRHLYAIASLNPLWLKKALDNYSNKLVGHLSQIHCSVNALRELNYEDLYLINDNIMQTFMYLLDDISVRCAAKSLRNGRLLNSRNTPVRYSSKFSFPISSFSTSSSLMSPTPSAHSSSMIPISLESNFAAAPRIKPSPAPLSSSSSSSSSSSLVV</sequence>
<protein>
    <recommendedName>
        <fullName evidence="3">RFX-type winged-helix domain-containing protein</fullName>
    </recommendedName>
</protein>
<dbReference type="SUPFAM" id="SSF46785">
    <property type="entry name" value="Winged helix' DNA-binding domain"/>
    <property type="match status" value="1"/>
</dbReference>
<feature type="domain" description="RFX-type winged-helix" evidence="3">
    <location>
        <begin position="17"/>
        <end position="87"/>
    </location>
</feature>
<evidence type="ECO:0000259" key="3">
    <source>
        <dbReference type="PROSITE" id="PS51526"/>
    </source>
</evidence>
<dbReference type="AlphaFoldDB" id="A0A7R9LQ97"/>
<keyword evidence="1" id="KW-0238">DNA-binding</keyword>
<organism evidence="4">
    <name type="scientific">Oppiella nova</name>
    <dbReference type="NCBI Taxonomy" id="334625"/>
    <lineage>
        <taxon>Eukaryota</taxon>
        <taxon>Metazoa</taxon>
        <taxon>Ecdysozoa</taxon>
        <taxon>Arthropoda</taxon>
        <taxon>Chelicerata</taxon>
        <taxon>Arachnida</taxon>
        <taxon>Acari</taxon>
        <taxon>Acariformes</taxon>
        <taxon>Sarcoptiformes</taxon>
        <taxon>Oribatida</taxon>
        <taxon>Brachypylina</taxon>
        <taxon>Oppioidea</taxon>
        <taxon>Oppiidae</taxon>
        <taxon>Oppiella</taxon>
    </lineage>
</organism>
<dbReference type="PANTHER" id="PTHR12619:SF5">
    <property type="entry name" value="TRANSCRIPTION FACTOR RFX4"/>
    <property type="match status" value="1"/>
</dbReference>
<dbReference type="GO" id="GO:0000981">
    <property type="term" value="F:DNA-binding transcription factor activity, RNA polymerase II-specific"/>
    <property type="evidence" value="ECO:0007669"/>
    <property type="project" value="TreeGrafter"/>
</dbReference>
<dbReference type="PANTHER" id="PTHR12619">
    <property type="entry name" value="RFX TRANSCRIPTION FACTOR FAMILY"/>
    <property type="match status" value="1"/>
</dbReference>
<dbReference type="Gene3D" id="1.10.10.10">
    <property type="entry name" value="Winged helix-like DNA-binding domain superfamily/Winged helix DNA-binding domain"/>
    <property type="match status" value="1"/>
</dbReference>
<gene>
    <name evidence="4" type="ORF">ONB1V03_LOCUS5435</name>
</gene>
<dbReference type="EMBL" id="OC917012">
    <property type="protein sequence ID" value="CAD7645868.1"/>
    <property type="molecule type" value="Genomic_DNA"/>
</dbReference>
<dbReference type="InterPro" id="IPR039779">
    <property type="entry name" value="RFX-like"/>
</dbReference>
<name>A0A7R9LQ97_9ACAR</name>
<proteinExistence type="predicted"/>
<dbReference type="InterPro" id="IPR036388">
    <property type="entry name" value="WH-like_DNA-bd_sf"/>
</dbReference>
<keyword evidence="5" id="KW-1185">Reference proteome</keyword>
<feature type="region of interest" description="Disordered" evidence="2">
    <location>
        <begin position="334"/>
        <end position="353"/>
    </location>
</feature>
<dbReference type="EMBL" id="CAJPVJ010002187">
    <property type="protein sequence ID" value="CAG2165900.1"/>
    <property type="molecule type" value="Genomic_DNA"/>
</dbReference>